<feature type="transmembrane region" description="Helical" evidence="11">
    <location>
        <begin position="245"/>
        <end position="268"/>
    </location>
</feature>
<dbReference type="AlphaFoldDB" id="A0AAD7U5R4"/>
<evidence type="ECO:0000256" key="2">
    <source>
        <dbReference type="ARBA" id="ARBA00011255"/>
    </source>
</evidence>
<evidence type="ECO:0000256" key="10">
    <source>
        <dbReference type="ARBA" id="ARBA00049660"/>
    </source>
</evidence>
<comment type="caution">
    <text evidence="12">The sequence shown here is derived from an EMBL/GenBank/DDBJ whole genome shotgun (WGS) entry which is preliminary data.</text>
</comment>
<proteinExistence type="inferred from homology"/>
<keyword evidence="5 11" id="KW-0472">Membrane</keyword>
<evidence type="ECO:0000256" key="1">
    <source>
        <dbReference type="ARBA" id="ARBA00004651"/>
    </source>
</evidence>
<dbReference type="PANTHER" id="PTHR30520">
    <property type="entry name" value="FORMATE TRANSPORTER-RELATED"/>
    <property type="match status" value="1"/>
</dbReference>
<dbReference type="GO" id="GO:0015513">
    <property type="term" value="F:high-affinity secondary active nitrite transmembrane transporter activity"/>
    <property type="evidence" value="ECO:0007669"/>
    <property type="project" value="TreeGrafter"/>
</dbReference>
<feature type="transmembrane region" description="Helical" evidence="11">
    <location>
        <begin position="172"/>
        <end position="191"/>
    </location>
</feature>
<feature type="transmembrane region" description="Helical" evidence="11">
    <location>
        <begin position="15"/>
        <end position="34"/>
    </location>
</feature>
<evidence type="ECO:0000256" key="8">
    <source>
        <dbReference type="ARBA" id="ARBA00049016"/>
    </source>
</evidence>
<dbReference type="GO" id="GO:0015707">
    <property type="term" value="P:nitrite transport"/>
    <property type="evidence" value="ECO:0007669"/>
    <property type="project" value="TreeGrafter"/>
</dbReference>
<evidence type="ECO:0000256" key="9">
    <source>
        <dbReference type="ARBA" id="ARBA00049088"/>
    </source>
</evidence>
<evidence type="ECO:0000313" key="12">
    <source>
        <dbReference type="EMBL" id="KAJ8598806.1"/>
    </source>
</evidence>
<evidence type="ECO:0000256" key="5">
    <source>
        <dbReference type="ARBA" id="ARBA00023136"/>
    </source>
</evidence>
<accession>A0AAD7U5R4</accession>
<dbReference type="PROSITE" id="PS01006">
    <property type="entry name" value="FORMATE_NITRITE_TP_2"/>
    <property type="match status" value="1"/>
</dbReference>
<comment type="catalytic activity">
    <reaction evidence="6">
        <text>(S)-lactate(in) + H(+)(in) = (S)-lactate(out) + H(+)(out)</text>
        <dbReference type="Rhea" id="RHEA:29415"/>
        <dbReference type="ChEBI" id="CHEBI:15378"/>
        <dbReference type="ChEBI" id="CHEBI:16651"/>
    </reaction>
</comment>
<keyword evidence="13" id="KW-1185">Reference proteome</keyword>
<evidence type="ECO:0000256" key="7">
    <source>
        <dbReference type="ARBA" id="ARBA00047693"/>
    </source>
</evidence>
<keyword evidence="3 11" id="KW-0812">Transmembrane</keyword>
<evidence type="ECO:0000256" key="3">
    <source>
        <dbReference type="ARBA" id="ARBA00022692"/>
    </source>
</evidence>
<dbReference type="InterPro" id="IPR023271">
    <property type="entry name" value="Aquaporin-like"/>
</dbReference>
<feature type="transmembrane region" description="Helical" evidence="11">
    <location>
        <begin position="68"/>
        <end position="91"/>
    </location>
</feature>
<dbReference type="Gene3D" id="1.20.1080.10">
    <property type="entry name" value="Glycerol uptake facilitator protein"/>
    <property type="match status" value="1"/>
</dbReference>
<dbReference type="InterPro" id="IPR024002">
    <property type="entry name" value="For/NO2_transpt_CS"/>
</dbReference>
<protein>
    <submittedName>
        <fullName evidence="12">Uncharacterized protein</fullName>
    </submittedName>
</protein>
<evidence type="ECO:0000313" key="13">
    <source>
        <dbReference type="Proteomes" id="UP001230188"/>
    </source>
</evidence>
<dbReference type="Pfam" id="PF01226">
    <property type="entry name" value="Form_Nir_trans"/>
    <property type="match status" value="1"/>
</dbReference>
<comment type="catalytic activity">
    <reaction evidence="7">
        <text>pyruvate(out) + H(+)(out) = pyruvate(in) + H(+)(in)</text>
        <dbReference type="Rhea" id="RHEA:64720"/>
        <dbReference type="ChEBI" id="CHEBI:15361"/>
        <dbReference type="ChEBI" id="CHEBI:15378"/>
    </reaction>
</comment>
<evidence type="ECO:0000256" key="11">
    <source>
        <dbReference type="SAM" id="Phobius"/>
    </source>
</evidence>
<sequence length="321" mass="35943">MSCQVGGRWGATTGINNFVFAGFGIPFGLTFIVLCQGSELITANYMFCTFGVLAASPEERPRQIKALLLNWFIVWWGNLAGAFLHFTMFAWQTGLMKTVKIKGDAGLPASGRWDPQDSLEHIETIYYSSQQEFRDDYAGDFCSRSNYALANICKVMNAATAKCTANFWTSVLRGWGCNWMVCLAIWLQMIATEPISKLFMIWLPIELFISSGFDHLVVNEFLIPAGIITGGYYLDHRANFGNAFWFNYVPVTIGSIFGAWCLVFPFWINNKDAWYIAQKKRAAYKPAPIGVAESAEYVPISAKTVEYVEAEDAKNTDADEA</sequence>
<comment type="similarity">
    <text evidence="10">Belongs to the FNT transporter (TC 1.A.16) family.</text>
</comment>
<feature type="transmembrane region" description="Helical" evidence="11">
    <location>
        <begin position="212"/>
        <end position="233"/>
    </location>
</feature>
<reference evidence="12" key="1">
    <citation type="submission" date="2023-01" db="EMBL/GenBank/DDBJ databases">
        <title>Metagenome sequencing of chrysophaentin producing Chrysophaeum taylorii.</title>
        <authorList>
            <person name="Davison J."/>
            <person name="Bewley C."/>
        </authorList>
    </citation>
    <scope>NUCLEOTIDE SEQUENCE</scope>
    <source>
        <strain evidence="12">NIES-1699</strain>
    </source>
</reference>
<evidence type="ECO:0000256" key="6">
    <source>
        <dbReference type="ARBA" id="ARBA00034245"/>
    </source>
</evidence>
<comment type="subunit">
    <text evidence="2">Homopentamer.</text>
</comment>
<dbReference type="PANTHER" id="PTHR30520:SF6">
    <property type="entry name" value="FORMATE_NITRATE FAMILY TRANSPORTER (EUROFUNG)"/>
    <property type="match status" value="1"/>
</dbReference>
<gene>
    <name evidence="12" type="ORF">CTAYLR_008668</name>
</gene>
<evidence type="ECO:0000256" key="4">
    <source>
        <dbReference type="ARBA" id="ARBA00022989"/>
    </source>
</evidence>
<organism evidence="12 13">
    <name type="scientific">Chrysophaeum taylorii</name>
    <dbReference type="NCBI Taxonomy" id="2483200"/>
    <lineage>
        <taxon>Eukaryota</taxon>
        <taxon>Sar</taxon>
        <taxon>Stramenopiles</taxon>
        <taxon>Ochrophyta</taxon>
        <taxon>Pelagophyceae</taxon>
        <taxon>Pelagomonadales</taxon>
        <taxon>Pelagomonadaceae</taxon>
        <taxon>Chrysophaeum</taxon>
    </lineage>
</organism>
<dbReference type="InterPro" id="IPR000292">
    <property type="entry name" value="For/NO2_transpt"/>
</dbReference>
<comment type="catalytic activity">
    <reaction evidence="8">
        <text>formate(in) + H(+)(in) = formate(out) + H(+)(out)</text>
        <dbReference type="Rhea" id="RHEA:80887"/>
        <dbReference type="ChEBI" id="CHEBI:15378"/>
        <dbReference type="ChEBI" id="CHEBI:15740"/>
    </reaction>
</comment>
<name>A0AAD7U5R4_9STRA</name>
<dbReference type="GO" id="GO:0005886">
    <property type="term" value="C:plasma membrane"/>
    <property type="evidence" value="ECO:0007669"/>
    <property type="project" value="UniProtKB-SubCell"/>
</dbReference>
<comment type="catalytic activity">
    <reaction evidence="9">
        <text>acetate(out) + H(+)(out) = acetate(in) + H(+)(in)</text>
        <dbReference type="Rhea" id="RHEA:71803"/>
        <dbReference type="ChEBI" id="CHEBI:15378"/>
        <dbReference type="ChEBI" id="CHEBI:30089"/>
    </reaction>
</comment>
<dbReference type="EMBL" id="JAQMWT010000642">
    <property type="protein sequence ID" value="KAJ8598806.1"/>
    <property type="molecule type" value="Genomic_DNA"/>
</dbReference>
<comment type="subcellular location">
    <subcellularLocation>
        <location evidence="1">Cell membrane</location>
        <topology evidence="1">Multi-pass membrane protein</topology>
    </subcellularLocation>
</comment>
<dbReference type="Proteomes" id="UP001230188">
    <property type="component" value="Unassembled WGS sequence"/>
</dbReference>
<keyword evidence="4 11" id="KW-1133">Transmembrane helix</keyword>